<feature type="domain" description="Protein kinase" evidence="12">
    <location>
        <begin position="4"/>
        <end position="260"/>
    </location>
</feature>
<keyword evidence="5" id="KW-0418">Kinase</keyword>
<keyword evidence="4 9" id="KW-0547">Nucleotide-binding</keyword>
<reference evidence="13 14" key="1">
    <citation type="submission" date="2018-06" db="EMBL/GenBank/DDBJ databases">
        <title>The Genome of Cuscuta australis (Dodder) Provides Insight into the Evolution of Plant Parasitism.</title>
        <authorList>
            <person name="Liu H."/>
        </authorList>
    </citation>
    <scope>NUCLEOTIDE SEQUENCE [LARGE SCALE GENOMIC DNA]</scope>
    <source>
        <strain evidence="14">cv. Yunnan</strain>
        <tissue evidence="13">Vines</tissue>
    </source>
</reference>
<evidence type="ECO:0000256" key="3">
    <source>
        <dbReference type="ARBA" id="ARBA00022679"/>
    </source>
</evidence>
<dbReference type="InterPro" id="IPR017441">
    <property type="entry name" value="Protein_kinase_ATP_BS"/>
</dbReference>
<dbReference type="PANTHER" id="PTHR24343:SF476">
    <property type="entry name" value="SERINE_THREONINE-PROTEIN KINASE SRK2C"/>
    <property type="match status" value="1"/>
</dbReference>
<dbReference type="PROSITE" id="PS00108">
    <property type="entry name" value="PROTEIN_KINASE_ST"/>
    <property type="match status" value="1"/>
</dbReference>
<feature type="region of interest" description="Disordered" evidence="11">
    <location>
        <begin position="270"/>
        <end position="290"/>
    </location>
</feature>
<dbReference type="SUPFAM" id="SSF56112">
    <property type="entry name" value="Protein kinase-like (PK-like)"/>
    <property type="match status" value="1"/>
</dbReference>
<evidence type="ECO:0000259" key="12">
    <source>
        <dbReference type="PROSITE" id="PS50011"/>
    </source>
</evidence>
<protein>
    <recommendedName>
        <fullName evidence="1">non-specific serine/threonine protein kinase</fullName>
        <ecNumber evidence="1">2.7.11.1</ecNumber>
    </recommendedName>
</protein>
<organism evidence="13 14">
    <name type="scientific">Cuscuta australis</name>
    <dbReference type="NCBI Taxonomy" id="267555"/>
    <lineage>
        <taxon>Eukaryota</taxon>
        <taxon>Viridiplantae</taxon>
        <taxon>Streptophyta</taxon>
        <taxon>Embryophyta</taxon>
        <taxon>Tracheophyta</taxon>
        <taxon>Spermatophyta</taxon>
        <taxon>Magnoliopsida</taxon>
        <taxon>eudicotyledons</taxon>
        <taxon>Gunneridae</taxon>
        <taxon>Pentapetalae</taxon>
        <taxon>asterids</taxon>
        <taxon>lamiids</taxon>
        <taxon>Solanales</taxon>
        <taxon>Convolvulaceae</taxon>
        <taxon>Cuscuteae</taxon>
        <taxon>Cuscuta</taxon>
        <taxon>Cuscuta subgen. Grammica</taxon>
        <taxon>Cuscuta sect. Cleistogrammica</taxon>
    </lineage>
</organism>
<dbReference type="GO" id="GO:0006970">
    <property type="term" value="P:response to osmotic stress"/>
    <property type="evidence" value="ECO:0007669"/>
    <property type="project" value="UniProtKB-ARBA"/>
</dbReference>
<evidence type="ECO:0000256" key="11">
    <source>
        <dbReference type="SAM" id="MobiDB-lite"/>
    </source>
</evidence>
<keyword evidence="3" id="KW-0808">Transferase</keyword>
<gene>
    <name evidence="13" type="ORF">DM860_004733</name>
</gene>
<dbReference type="GO" id="GO:0004674">
    <property type="term" value="F:protein serine/threonine kinase activity"/>
    <property type="evidence" value="ECO:0007669"/>
    <property type="project" value="UniProtKB-KW"/>
</dbReference>
<dbReference type="SMART" id="SM00220">
    <property type="entry name" value="S_TKc"/>
    <property type="match status" value="1"/>
</dbReference>
<sequence>MEKYEILKDIGSGNFGVAKLVKDKCSGELLAVKYIERGHMIDEHVQREIMNHRSLKHPNIIRFKEVFLTETHLAIVMEYASGGELFDRICNAGRFSEDEARFFFQQLISGVSYCHSMQICHRDLKLENTLLDGSSTPHLKICDFGYSKSAVLHSQPKSTVGTPAYIAPEVFSRKEYDGKIADVWSCGVTLYVMLVGAYPFEDPEDPRDFKKTITRILSVQYSIPSYVRISKECKHLLSRIFVSDPDERIRIEEIKKHPWFLNSSSEETMDSSLEDINGEANGGGDDDDRNKAWQSVEQVLAIIQEAREATGPGGLLVDDMDEIDFDGEIDEEEEDDDDMESSGDFICAFVS</sequence>
<dbReference type="FunFam" id="3.30.200.20:FF:000042">
    <property type="entry name" value="Aurora kinase A"/>
    <property type="match status" value="1"/>
</dbReference>
<evidence type="ECO:0000313" key="13">
    <source>
        <dbReference type="EMBL" id="RAL46454.1"/>
    </source>
</evidence>
<name>A0A328DLH8_9ASTE</name>
<dbReference type="Pfam" id="PF00069">
    <property type="entry name" value="Pkinase"/>
    <property type="match status" value="1"/>
</dbReference>
<evidence type="ECO:0000256" key="5">
    <source>
        <dbReference type="ARBA" id="ARBA00022777"/>
    </source>
</evidence>
<evidence type="ECO:0000256" key="6">
    <source>
        <dbReference type="ARBA" id="ARBA00022840"/>
    </source>
</evidence>
<dbReference type="InterPro" id="IPR008271">
    <property type="entry name" value="Ser/Thr_kinase_AS"/>
</dbReference>
<evidence type="ECO:0000256" key="1">
    <source>
        <dbReference type="ARBA" id="ARBA00012513"/>
    </source>
</evidence>
<dbReference type="InterPro" id="IPR011009">
    <property type="entry name" value="Kinase-like_dom_sf"/>
</dbReference>
<accession>A0A328DLH8</accession>
<keyword evidence="6 9" id="KW-0067">ATP-binding</keyword>
<dbReference type="EMBL" id="NQVE01000122">
    <property type="protein sequence ID" value="RAL46454.1"/>
    <property type="molecule type" value="Genomic_DNA"/>
</dbReference>
<dbReference type="PROSITE" id="PS00107">
    <property type="entry name" value="PROTEIN_KINASE_ATP"/>
    <property type="match status" value="1"/>
</dbReference>
<dbReference type="Gene3D" id="1.10.510.10">
    <property type="entry name" value="Transferase(Phosphotransferase) domain 1"/>
    <property type="match status" value="1"/>
</dbReference>
<comment type="catalytic activity">
    <reaction evidence="8">
        <text>L-seryl-[protein] + ATP = O-phospho-L-seryl-[protein] + ADP + H(+)</text>
        <dbReference type="Rhea" id="RHEA:17989"/>
        <dbReference type="Rhea" id="RHEA-COMP:9863"/>
        <dbReference type="Rhea" id="RHEA-COMP:11604"/>
        <dbReference type="ChEBI" id="CHEBI:15378"/>
        <dbReference type="ChEBI" id="CHEBI:29999"/>
        <dbReference type="ChEBI" id="CHEBI:30616"/>
        <dbReference type="ChEBI" id="CHEBI:83421"/>
        <dbReference type="ChEBI" id="CHEBI:456216"/>
        <dbReference type="EC" id="2.7.11.1"/>
    </reaction>
</comment>
<keyword evidence="14" id="KW-1185">Reference proteome</keyword>
<dbReference type="InterPro" id="IPR000719">
    <property type="entry name" value="Prot_kinase_dom"/>
</dbReference>
<dbReference type="GO" id="GO:0005524">
    <property type="term" value="F:ATP binding"/>
    <property type="evidence" value="ECO:0007669"/>
    <property type="project" value="UniProtKB-UniRule"/>
</dbReference>
<comment type="similarity">
    <text evidence="10">Belongs to the protein kinase superfamily.</text>
</comment>
<evidence type="ECO:0000256" key="2">
    <source>
        <dbReference type="ARBA" id="ARBA00022527"/>
    </source>
</evidence>
<proteinExistence type="inferred from homology"/>
<keyword evidence="2 10" id="KW-0723">Serine/threonine-protein kinase</keyword>
<dbReference type="Gene3D" id="3.30.200.20">
    <property type="entry name" value="Phosphorylase Kinase, domain 1"/>
    <property type="match status" value="1"/>
</dbReference>
<evidence type="ECO:0000256" key="7">
    <source>
        <dbReference type="ARBA" id="ARBA00047899"/>
    </source>
</evidence>
<dbReference type="FunFam" id="1.10.510.10:FF:000085">
    <property type="entry name" value="Serine/threonine-protein kinase SRK2E"/>
    <property type="match status" value="1"/>
</dbReference>
<dbReference type="CDD" id="cd14662">
    <property type="entry name" value="STKc_SnRK2"/>
    <property type="match status" value="1"/>
</dbReference>
<evidence type="ECO:0000256" key="9">
    <source>
        <dbReference type="PROSITE-ProRule" id="PRU10141"/>
    </source>
</evidence>
<evidence type="ECO:0000256" key="10">
    <source>
        <dbReference type="RuleBase" id="RU000304"/>
    </source>
</evidence>
<feature type="binding site" evidence="9">
    <location>
        <position position="33"/>
    </location>
    <ligand>
        <name>ATP</name>
        <dbReference type="ChEBI" id="CHEBI:30616"/>
    </ligand>
</feature>
<evidence type="ECO:0000256" key="8">
    <source>
        <dbReference type="ARBA" id="ARBA00048679"/>
    </source>
</evidence>
<dbReference type="PROSITE" id="PS50011">
    <property type="entry name" value="PROTEIN_KINASE_DOM"/>
    <property type="match status" value="1"/>
</dbReference>
<dbReference type="Proteomes" id="UP000249390">
    <property type="component" value="Unassembled WGS sequence"/>
</dbReference>
<comment type="catalytic activity">
    <reaction evidence="7">
        <text>L-threonyl-[protein] + ATP = O-phospho-L-threonyl-[protein] + ADP + H(+)</text>
        <dbReference type="Rhea" id="RHEA:46608"/>
        <dbReference type="Rhea" id="RHEA-COMP:11060"/>
        <dbReference type="Rhea" id="RHEA-COMP:11605"/>
        <dbReference type="ChEBI" id="CHEBI:15378"/>
        <dbReference type="ChEBI" id="CHEBI:30013"/>
        <dbReference type="ChEBI" id="CHEBI:30616"/>
        <dbReference type="ChEBI" id="CHEBI:61977"/>
        <dbReference type="ChEBI" id="CHEBI:456216"/>
        <dbReference type="EC" id="2.7.11.1"/>
    </reaction>
</comment>
<dbReference type="PANTHER" id="PTHR24343">
    <property type="entry name" value="SERINE/THREONINE KINASE"/>
    <property type="match status" value="1"/>
</dbReference>
<evidence type="ECO:0000313" key="14">
    <source>
        <dbReference type="Proteomes" id="UP000249390"/>
    </source>
</evidence>
<comment type="caution">
    <text evidence="13">The sequence shown here is derived from an EMBL/GenBank/DDBJ whole genome shotgun (WGS) entry which is preliminary data.</text>
</comment>
<evidence type="ECO:0000256" key="4">
    <source>
        <dbReference type="ARBA" id="ARBA00022741"/>
    </source>
</evidence>
<dbReference type="EC" id="2.7.11.1" evidence="1"/>
<dbReference type="AlphaFoldDB" id="A0A328DLH8"/>